<keyword evidence="1" id="KW-0472">Membrane</keyword>
<feature type="transmembrane region" description="Helical" evidence="1">
    <location>
        <begin position="6"/>
        <end position="24"/>
    </location>
</feature>
<protein>
    <submittedName>
        <fullName evidence="2">Uncharacterized protein</fullName>
    </submittedName>
</protein>
<dbReference type="EMBL" id="LO017727">
    <property type="protein sequence ID" value="CRH06330.1"/>
    <property type="molecule type" value="Genomic_DNA"/>
</dbReference>
<accession>A0A1S7LHA4</accession>
<sequence>MTSGPWVGLGVLGLFLALTVWQVRRTGKLRSGAGKVALFVLFAMALLVVQLIRVLEEQKAVGPVTFKLHSCPAQVGQPLDWRVTLEPRVEQPPARLKATIRCEKLHWVQGSMMGETDEGWKRERETLWEGGVVAERQESSAGPYYRFKTNLPQKLPPTLLLGDAPISTLQKSPAGGDERQGFVWRIEIKSAGEGTAINRQVEVKVVAPAS</sequence>
<organism evidence="2">
    <name type="scientific">Magnetococcus massalia (strain MO-1)</name>
    <dbReference type="NCBI Taxonomy" id="451514"/>
    <lineage>
        <taxon>Bacteria</taxon>
        <taxon>Pseudomonadati</taxon>
        <taxon>Pseudomonadota</taxon>
        <taxon>Magnetococcia</taxon>
        <taxon>Magnetococcales</taxon>
        <taxon>Magnetococcaceae</taxon>
        <taxon>Magnetococcus</taxon>
    </lineage>
</organism>
<gene>
    <name evidence="2" type="ORF">MAGMO_2164</name>
</gene>
<keyword evidence="1" id="KW-0812">Transmembrane</keyword>
<evidence type="ECO:0000256" key="1">
    <source>
        <dbReference type="SAM" id="Phobius"/>
    </source>
</evidence>
<proteinExistence type="predicted"/>
<keyword evidence="1" id="KW-1133">Transmembrane helix</keyword>
<feature type="transmembrane region" description="Helical" evidence="1">
    <location>
        <begin position="36"/>
        <end position="55"/>
    </location>
</feature>
<dbReference type="AlphaFoldDB" id="A0A1S7LHA4"/>
<reference evidence="2" key="1">
    <citation type="submission" date="2015-04" db="EMBL/GenBank/DDBJ databases">
        <authorList>
            <person name="Syromyatnikov M.Y."/>
            <person name="Popov V.N."/>
        </authorList>
    </citation>
    <scope>NUCLEOTIDE SEQUENCE</scope>
    <source>
        <strain evidence="2">MO-1</strain>
    </source>
</reference>
<name>A0A1S7LHA4_MAGMO</name>
<evidence type="ECO:0000313" key="2">
    <source>
        <dbReference type="EMBL" id="CRH06330.1"/>
    </source>
</evidence>